<gene>
    <name evidence="1" type="ORF">MBAV_002559</name>
</gene>
<evidence type="ECO:0000313" key="1">
    <source>
        <dbReference type="EMBL" id="KJU85247.1"/>
    </source>
</evidence>
<evidence type="ECO:0000313" key="2">
    <source>
        <dbReference type="Proteomes" id="UP000033423"/>
    </source>
</evidence>
<dbReference type="Proteomes" id="UP000033423">
    <property type="component" value="Unassembled WGS sequence"/>
</dbReference>
<accession>A0A0F3GTS1</accession>
<dbReference type="EMBL" id="LACI01001106">
    <property type="protein sequence ID" value="KJU85247.1"/>
    <property type="molecule type" value="Genomic_DNA"/>
</dbReference>
<organism evidence="1 2">
    <name type="scientific">Candidatus Magnetobacterium bavaricum</name>
    <dbReference type="NCBI Taxonomy" id="29290"/>
    <lineage>
        <taxon>Bacteria</taxon>
        <taxon>Pseudomonadati</taxon>
        <taxon>Nitrospirota</taxon>
        <taxon>Thermodesulfovibrionia</taxon>
        <taxon>Thermodesulfovibrionales</taxon>
        <taxon>Candidatus Magnetobacteriaceae</taxon>
        <taxon>Candidatus Magnetobacterium</taxon>
    </lineage>
</organism>
<proteinExistence type="predicted"/>
<protein>
    <submittedName>
        <fullName evidence="1">Uncharacterized protein</fullName>
    </submittedName>
</protein>
<keyword evidence="2" id="KW-1185">Reference proteome</keyword>
<sequence>MTTGLRCIIVAIRPTPIQTLTSNRVSLLIFIMGELANNCGITAIAKMAIEAAILTTTPVCSLNTRISTINLTTAATTHRVAKAYR</sequence>
<dbReference type="AlphaFoldDB" id="A0A0F3GTS1"/>
<name>A0A0F3GTS1_9BACT</name>
<comment type="caution">
    <text evidence="1">The sequence shown here is derived from an EMBL/GenBank/DDBJ whole genome shotgun (WGS) entry which is preliminary data.</text>
</comment>
<reference evidence="1 2" key="1">
    <citation type="submission" date="2015-02" db="EMBL/GenBank/DDBJ databases">
        <title>Single-cell genomics of uncultivated deep-branching MTB reveals a conserved set of magnetosome genes.</title>
        <authorList>
            <person name="Kolinko S."/>
            <person name="Richter M."/>
            <person name="Glockner F.O."/>
            <person name="Brachmann A."/>
            <person name="Schuler D."/>
        </authorList>
    </citation>
    <scope>NUCLEOTIDE SEQUENCE [LARGE SCALE GENOMIC DNA]</scope>
    <source>
        <strain evidence="1">TM-1</strain>
    </source>
</reference>